<evidence type="ECO:0000256" key="1">
    <source>
        <dbReference type="SAM" id="MobiDB-lite"/>
    </source>
</evidence>
<feature type="compositionally biased region" description="Basic and acidic residues" evidence="1">
    <location>
        <begin position="69"/>
        <end position="81"/>
    </location>
</feature>
<comment type="caution">
    <text evidence="2">The sequence shown here is derived from an EMBL/GenBank/DDBJ whole genome shotgun (WGS) entry which is preliminary data.</text>
</comment>
<feature type="region of interest" description="Disordered" evidence="1">
    <location>
        <begin position="1"/>
        <end position="110"/>
    </location>
</feature>
<dbReference type="Proteomes" id="UP000234275">
    <property type="component" value="Unassembled WGS sequence"/>
</dbReference>
<dbReference type="GeneID" id="36563127"/>
<evidence type="ECO:0000313" key="3">
    <source>
        <dbReference type="Proteomes" id="UP000234275"/>
    </source>
</evidence>
<protein>
    <submittedName>
        <fullName evidence="2">Uncharacterized protein</fullName>
    </submittedName>
</protein>
<evidence type="ECO:0000313" key="2">
    <source>
        <dbReference type="EMBL" id="PLB51784.1"/>
    </source>
</evidence>
<organism evidence="2 3">
    <name type="scientific">Aspergillus steynii IBT 23096</name>
    <dbReference type="NCBI Taxonomy" id="1392250"/>
    <lineage>
        <taxon>Eukaryota</taxon>
        <taxon>Fungi</taxon>
        <taxon>Dikarya</taxon>
        <taxon>Ascomycota</taxon>
        <taxon>Pezizomycotina</taxon>
        <taxon>Eurotiomycetes</taxon>
        <taxon>Eurotiomycetidae</taxon>
        <taxon>Eurotiales</taxon>
        <taxon>Aspergillaceae</taxon>
        <taxon>Aspergillus</taxon>
        <taxon>Aspergillus subgen. Circumdati</taxon>
    </lineage>
</organism>
<proteinExistence type="predicted"/>
<accession>A0A2I2GFX3</accession>
<gene>
    <name evidence="2" type="ORF">P170DRAFT_87591</name>
</gene>
<name>A0A2I2GFX3_9EURO</name>
<sequence>MSSEEHKQQVVYRNKLGNGGHLSKNEIKSNQTHAAEIKTNPRLLGTHKDTRQLSNMVIKESCGYSSNRMDSRERRSKEKDKGLKRRGGQEGGGEEKEEKEEGGGGGGGVI</sequence>
<dbReference type="EMBL" id="MSFO01000002">
    <property type="protein sequence ID" value="PLB51784.1"/>
    <property type="molecule type" value="Genomic_DNA"/>
</dbReference>
<dbReference type="RefSeq" id="XP_024707086.1">
    <property type="nucleotide sequence ID" value="XM_024855420.1"/>
</dbReference>
<dbReference type="VEuPathDB" id="FungiDB:P170DRAFT_87591"/>
<reference evidence="2 3" key="1">
    <citation type="submission" date="2016-12" db="EMBL/GenBank/DDBJ databases">
        <title>The genomes of Aspergillus section Nigri reveals drivers in fungal speciation.</title>
        <authorList>
            <consortium name="DOE Joint Genome Institute"/>
            <person name="Vesth T.C."/>
            <person name="Nybo J."/>
            <person name="Theobald S."/>
            <person name="Brandl J."/>
            <person name="Frisvad J.C."/>
            <person name="Nielsen K.F."/>
            <person name="Lyhne E.K."/>
            <person name="Kogle M.E."/>
            <person name="Kuo A."/>
            <person name="Riley R."/>
            <person name="Clum A."/>
            <person name="Nolan M."/>
            <person name="Lipzen A."/>
            <person name="Salamov A."/>
            <person name="Henrissat B."/>
            <person name="Wiebenga A."/>
            <person name="De Vries R.P."/>
            <person name="Grigoriev I.V."/>
            <person name="Mortensen U.H."/>
            <person name="Andersen M.R."/>
            <person name="Baker S.E."/>
        </authorList>
    </citation>
    <scope>NUCLEOTIDE SEQUENCE [LARGE SCALE GENOMIC DNA]</scope>
    <source>
        <strain evidence="2 3">IBT 23096</strain>
    </source>
</reference>
<dbReference type="AlphaFoldDB" id="A0A2I2GFX3"/>
<keyword evidence="3" id="KW-1185">Reference proteome</keyword>
<feature type="compositionally biased region" description="Basic and acidic residues" evidence="1">
    <location>
        <begin position="93"/>
        <end position="102"/>
    </location>
</feature>